<keyword evidence="2" id="KW-0449">Lipoprotein</keyword>
<accession>A0A261THY9</accession>
<comment type="caution">
    <text evidence="2">The sequence shown here is derived from an EMBL/GenBank/DDBJ whole genome shotgun (WGS) entry which is preliminary data.</text>
</comment>
<dbReference type="PROSITE" id="PS51257">
    <property type="entry name" value="PROKAR_LIPOPROTEIN"/>
    <property type="match status" value="1"/>
</dbReference>
<reference evidence="2 3" key="1">
    <citation type="submission" date="2017-05" db="EMBL/GenBank/DDBJ databases">
        <title>Complete and WGS of Bordetella genogroups.</title>
        <authorList>
            <person name="Spilker T."/>
            <person name="LiPuma J."/>
        </authorList>
    </citation>
    <scope>NUCLEOTIDE SEQUENCE [LARGE SCALE GENOMIC DNA]</scope>
    <source>
        <strain evidence="2 3">AU10456</strain>
    </source>
</reference>
<dbReference type="Pfam" id="PF12790">
    <property type="entry name" value="T6SS-SciN"/>
    <property type="match status" value="1"/>
</dbReference>
<dbReference type="Gene3D" id="2.60.40.4150">
    <property type="entry name" value="Type VI secretion system, lipoprotein SciN"/>
    <property type="match status" value="1"/>
</dbReference>
<evidence type="ECO:0000313" key="3">
    <source>
        <dbReference type="Proteomes" id="UP000216913"/>
    </source>
</evidence>
<evidence type="ECO:0000313" key="2">
    <source>
        <dbReference type="EMBL" id="OZI49025.1"/>
    </source>
</evidence>
<dbReference type="InterPro" id="IPR017734">
    <property type="entry name" value="T6SS_SciN"/>
</dbReference>
<dbReference type="NCBIfam" id="TIGR03352">
    <property type="entry name" value="VI_chp_3"/>
    <property type="match status" value="1"/>
</dbReference>
<name>A0A261THY9_9BORD</name>
<organism evidence="2 3">
    <name type="scientific">Bordetella genomosp. 5</name>
    <dbReference type="NCBI Taxonomy" id="1395608"/>
    <lineage>
        <taxon>Bacteria</taxon>
        <taxon>Pseudomonadati</taxon>
        <taxon>Pseudomonadota</taxon>
        <taxon>Betaproteobacteria</taxon>
        <taxon>Burkholderiales</taxon>
        <taxon>Alcaligenaceae</taxon>
        <taxon>Bordetella</taxon>
    </lineage>
</organism>
<dbReference type="Proteomes" id="UP000216913">
    <property type="component" value="Unassembled WGS sequence"/>
</dbReference>
<dbReference type="InterPro" id="IPR038706">
    <property type="entry name" value="Type_VI_SciN-like_sf"/>
</dbReference>
<evidence type="ECO:0000256" key="1">
    <source>
        <dbReference type="SAM" id="SignalP"/>
    </source>
</evidence>
<feature type="signal peptide" evidence="1">
    <location>
        <begin position="1"/>
        <end position="18"/>
    </location>
</feature>
<dbReference type="PANTHER" id="PTHR37625">
    <property type="entry name" value="OUTER MEMBRANE LIPOPROTEIN-RELATED"/>
    <property type="match status" value="1"/>
</dbReference>
<gene>
    <name evidence="2" type="ORF">CAL25_15495</name>
</gene>
<keyword evidence="1" id="KW-0732">Signal</keyword>
<dbReference type="PANTHER" id="PTHR37625:SF4">
    <property type="entry name" value="OUTER MEMBRANE LIPOPROTEIN"/>
    <property type="match status" value="1"/>
</dbReference>
<dbReference type="EMBL" id="NEVP01000009">
    <property type="protein sequence ID" value="OZI49025.1"/>
    <property type="molecule type" value="Genomic_DNA"/>
</dbReference>
<keyword evidence="3" id="KW-1185">Reference proteome</keyword>
<dbReference type="RefSeq" id="WP_094801472.1">
    <property type="nucleotide sequence ID" value="NZ_NEVP01000009.1"/>
</dbReference>
<dbReference type="OrthoDB" id="8752321at2"/>
<proteinExistence type="predicted"/>
<sequence>MSKHIHLSRFLAVTLCLAGTSVVTGCAAVSAVGAVAGMAGNALEMAGLKKPENAPIEVKLAIHAGENLNASSGQAMAAVTKIYYLKSPEAFQRAPLTQLIDTAQEKAALGETVLGARELTLTPGQRYEVVEKVPKTADYIGIAGLFYAPAPMRWKYVFKVKDAEDTGIVLGAHACALTVTTGKPTLPPGIPAYDPARLSGVQCPS</sequence>
<protein>
    <submittedName>
        <fullName evidence="2">Type VI secretion system-associated lipoprotein</fullName>
    </submittedName>
</protein>
<dbReference type="AlphaFoldDB" id="A0A261THY9"/>
<feature type="chain" id="PRO_5012898817" evidence="1">
    <location>
        <begin position="19"/>
        <end position="205"/>
    </location>
</feature>